<comment type="caution">
    <text evidence="1">The sequence shown here is derived from an EMBL/GenBank/DDBJ whole genome shotgun (WGS) entry which is preliminary data.</text>
</comment>
<name>A0AAN8XR68_HALRR</name>
<organism evidence="1 2">
    <name type="scientific">Halocaridina rubra</name>
    <name type="common">Hawaiian red shrimp</name>
    <dbReference type="NCBI Taxonomy" id="373956"/>
    <lineage>
        <taxon>Eukaryota</taxon>
        <taxon>Metazoa</taxon>
        <taxon>Ecdysozoa</taxon>
        <taxon>Arthropoda</taxon>
        <taxon>Crustacea</taxon>
        <taxon>Multicrustacea</taxon>
        <taxon>Malacostraca</taxon>
        <taxon>Eumalacostraca</taxon>
        <taxon>Eucarida</taxon>
        <taxon>Decapoda</taxon>
        <taxon>Pleocyemata</taxon>
        <taxon>Caridea</taxon>
        <taxon>Atyoidea</taxon>
        <taxon>Atyidae</taxon>
        <taxon>Halocaridina</taxon>
    </lineage>
</organism>
<protein>
    <submittedName>
        <fullName evidence="1">Uncharacterized protein</fullName>
    </submittedName>
</protein>
<sequence>MTIRFVPEYLKREYCVLSFVKKCLISLALRLFLMQSVLEIWVSSRKKDIKRKPTVPNGSCRSQRIVTIFLQVSQVSIHAF</sequence>
<gene>
    <name evidence="1" type="ORF">SK128_012515</name>
</gene>
<evidence type="ECO:0000313" key="2">
    <source>
        <dbReference type="Proteomes" id="UP001381693"/>
    </source>
</evidence>
<reference evidence="1 2" key="1">
    <citation type="submission" date="2023-11" db="EMBL/GenBank/DDBJ databases">
        <title>Halocaridina rubra genome assembly.</title>
        <authorList>
            <person name="Smith C."/>
        </authorList>
    </citation>
    <scope>NUCLEOTIDE SEQUENCE [LARGE SCALE GENOMIC DNA]</scope>
    <source>
        <strain evidence="1">EP-1</strain>
        <tissue evidence="1">Whole</tissue>
    </source>
</reference>
<dbReference type="Proteomes" id="UP001381693">
    <property type="component" value="Unassembled WGS sequence"/>
</dbReference>
<accession>A0AAN8XR68</accession>
<proteinExistence type="predicted"/>
<dbReference type="AlphaFoldDB" id="A0AAN8XR68"/>
<keyword evidence="2" id="KW-1185">Reference proteome</keyword>
<dbReference type="EMBL" id="JAXCGZ010002254">
    <property type="protein sequence ID" value="KAK7084133.1"/>
    <property type="molecule type" value="Genomic_DNA"/>
</dbReference>
<evidence type="ECO:0000313" key="1">
    <source>
        <dbReference type="EMBL" id="KAK7084133.1"/>
    </source>
</evidence>